<dbReference type="EMBL" id="VMBG01000002">
    <property type="protein sequence ID" value="TSJ76736.1"/>
    <property type="molecule type" value="Genomic_DNA"/>
</dbReference>
<gene>
    <name evidence="2" type="ORF">FPL22_11460</name>
</gene>
<comment type="caution">
    <text evidence="2">The sequence shown here is derived from an EMBL/GenBank/DDBJ whole genome shotgun (WGS) entry which is preliminary data.</text>
</comment>
<proteinExistence type="predicted"/>
<organism evidence="2 3">
    <name type="scientific">Rariglobus hedericola</name>
    <dbReference type="NCBI Taxonomy" id="2597822"/>
    <lineage>
        <taxon>Bacteria</taxon>
        <taxon>Pseudomonadati</taxon>
        <taxon>Verrucomicrobiota</taxon>
        <taxon>Opitutia</taxon>
        <taxon>Opitutales</taxon>
        <taxon>Opitutaceae</taxon>
        <taxon>Rariglobus</taxon>
    </lineage>
</organism>
<dbReference type="OrthoDB" id="5297629at2"/>
<evidence type="ECO:0000313" key="3">
    <source>
        <dbReference type="Proteomes" id="UP000315648"/>
    </source>
</evidence>
<dbReference type="Proteomes" id="UP000315648">
    <property type="component" value="Unassembled WGS sequence"/>
</dbReference>
<dbReference type="InterPro" id="IPR018530">
    <property type="entry name" value="SiaC"/>
</dbReference>
<reference evidence="2 3" key="1">
    <citation type="submission" date="2019-07" db="EMBL/GenBank/DDBJ databases">
        <title>Description of 53C-WASEF.</title>
        <authorList>
            <person name="Pitt A."/>
            <person name="Hahn M.W."/>
        </authorList>
    </citation>
    <scope>NUCLEOTIDE SEQUENCE [LARGE SCALE GENOMIC DNA]</scope>
    <source>
        <strain evidence="2 3">53C-WASEF</strain>
    </source>
</reference>
<protein>
    <submittedName>
        <fullName evidence="2">DUF1987 domain-containing protein</fullName>
    </submittedName>
</protein>
<dbReference type="RefSeq" id="WP_144230493.1">
    <property type="nucleotide sequence ID" value="NZ_CBCRVV010000009.1"/>
</dbReference>
<feature type="domain" description="SiaC family regulatory phosphoprotein" evidence="1">
    <location>
        <begin position="7"/>
        <end position="120"/>
    </location>
</feature>
<name>A0A556QJC3_9BACT</name>
<dbReference type="Pfam" id="PF09345">
    <property type="entry name" value="SiaC"/>
    <property type="match status" value="1"/>
</dbReference>
<accession>A0A556QJC3</accession>
<evidence type="ECO:0000259" key="1">
    <source>
        <dbReference type="Pfam" id="PF09345"/>
    </source>
</evidence>
<evidence type="ECO:0000313" key="2">
    <source>
        <dbReference type="EMBL" id="TSJ76736.1"/>
    </source>
</evidence>
<keyword evidence="3" id="KW-1185">Reference proteome</keyword>
<sequence length="123" mass="13973">MTALDLPPTDTTPHVRYDAASSTLRIEGESYPENVSDFYAPLFSWLREFLADKPAFKVVLAFSYLNTSSTKALLDLLLQLDDYHRSGGQIEVEWHYRPALEVMQEAGEEFGEDLSLPYRLVAI</sequence>
<dbReference type="AlphaFoldDB" id="A0A556QJC3"/>